<accession>A0A4R8LVH3</accession>
<dbReference type="Proteomes" id="UP000295509">
    <property type="component" value="Unassembled WGS sequence"/>
</dbReference>
<comment type="caution">
    <text evidence="2">The sequence shown here is derived from an EMBL/GenBank/DDBJ whole genome shotgun (WGS) entry which is preliminary data.</text>
</comment>
<proteinExistence type="predicted"/>
<feature type="compositionally biased region" description="Polar residues" evidence="1">
    <location>
        <begin position="20"/>
        <end position="31"/>
    </location>
</feature>
<reference evidence="2 3" key="1">
    <citation type="submission" date="2019-03" db="EMBL/GenBank/DDBJ databases">
        <title>Genomic Encyclopedia of Type Strains, Phase III (KMG-III): the genomes of soil and plant-associated and newly described type strains.</title>
        <authorList>
            <person name="Whitman W."/>
        </authorList>
    </citation>
    <scope>NUCLEOTIDE SEQUENCE [LARGE SCALE GENOMIC DNA]</scope>
    <source>
        <strain evidence="2 3">LMG 29544</strain>
    </source>
</reference>
<dbReference type="RefSeq" id="WP_134192085.1">
    <property type="nucleotide sequence ID" value="NZ_JBHLUW010000003.1"/>
</dbReference>
<gene>
    <name evidence="2" type="ORF">BX592_10872</name>
</gene>
<evidence type="ECO:0008006" key="4">
    <source>
        <dbReference type="Google" id="ProtNLM"/>
    </source>
</evidence>
<name>A0A4R8LVH3_9BURK</name>
<keyword evidence="3" id="KW-1185">Reference proteome</keyword>
<dbReference type="AlphaFoldDB" id="A0A4R8LVH3"/>
<dbReference type="Gene3D" id="1.20.5.170">
    <property type="match status" value="1"/>
</dbReference>
<feature type="compositionally biased region" description="Polar residues" evidence="1">
    <location>
        <begin position="195"/>
        <end position="209"/>
    </location>
</feature>
<organism evidence="2 3">
    <name type="scientific">Paraburkholderia rhizosphaerae</name>
    <dbReference type="NCBI Taxonomy" id="480658"/>
    <lineage>
        <taxon>Bacteria</taxon>
        <taxon>Pseudomonadati</taxon>
        <taxon>Pseudomonadota</taxon>
        <taxon>Betaproteobacteria</taxon>
        <taxon>Burkholderiales</taxon>
        <taxon>Burkholderiaceae</taxon>
        <taxon>Paraburkholderia</taxon>
    </lineage>
</organism>
<dbReference type="OrthoDB" id="9916774at2"/>
<protein>
    <recommendedName>
        <fullName evidence="4">t-SNARE coiled-coil homology domain-containing protein</fullName>
    </recommendedName>
</protein>
<feature type="region of interest" description="Disordered" evidence="1">
    <location>
        <begin position="190"/>
        <end position="209"/>
    </location>
</feature>
<sequence length="209" mass="21836">MQTFNTYGNPQIQFYGYDSDGSSANQATRQPPNGVPVSRNPSTAGAQRDDGGQARILNKDLALLTPIQNRYNALSGQISGVAADVNSLKGDVAGVSDQVGGVKSDVAGVSAQVNGLKGDVANVTTQLGDVQSGVTSIEGKFAGVAKDIGQIDKNIDTLRNWTEQNSRTLSGIDTKLDNIDTRIQQCCVSKHTPAPTGTENTNKPASVTT</sequence>
<evidence type="ECO:0000313" key="3">
    <source>
        <dbReference type="Proteomes" id="UP000295509"/>
    </source>
</evidence>
<evidence type="ECO:0000256" key="1">
    <source>
        <dbReference type="SAM" id="MobiDB-lite"/>
    </source>
</evidence>
<evidence type="ECO:0000313" key="2">
    <source>
        <dbReference type="EMBL" id="TDY50835.1"/>
    </source>
</evidence>
<feature type="region of interest" description="Disordered" evidence="1">
    <location>
        <begin position="15"/>
        <end position="52"/>
    </location>
</feature>
<dbReference type="EMBL" id="SORE01000008">
    <property type="protein sequence ID" value="TDY50835.1"/>
    <property type="molecule type" value="Genomic_DNA"/>
</dbReference>
<dbReference type="Gene3D" id="1.20.5.340">
    <property type="match status" value="1"/>
</dbReference>